<gene>
    <name evidence="5" type="ORF">CJN711_LOCUS15107</name>
</gene>
<dbReference type="InterPro" id="IPR000477">
    <property type="entry name" value="RT_dom"/>
</dbReference>
<dbReference type="AlphaFoldDB" id="A0A815AVL8"/>
<protein>
    <recommendedName>
        <fullName evidence="4">Reverse transcriptase domain-containing protein</fullName>
    </recommendedName>
</protein>
<dbReference type="PROSITE" id="PS50878">
    <property type="entry name" value="RT_POL"/>
    <property type="match status" value="1"/>
</dbReference>
<comment type="caution">
    <text evidence="5">The sequence shown here is derived from an EMBL/GenBank/DDBJ whole genome shotgun (WGS) entry which is preliminary data.</text>
</comment>
<evidence type="ECO:0000256" key="3">
    <source>
        <dbReference type="SAM" id="Phobius"/>
    </source>
</evidence>
<dbReference type="EMBL" id="CAJNOV010006867">
    <property type="protein sequence ID" value="CAF1263392.1"/>
    <property type="molecule type" value="Genomic_DNA"/>
</dbReference>
<keyword evidence="3" id="KW-1133">Transmembrane helix</keyword>
<proteinExistence type="predicted"/>
<feature type="region of interest" description="Disordered" evidence="2">
    <location>
        <begin position="88"/>
        <end position="162"/>
    </location>
</feature>
<keyword evidence="3" id="KW-0812">Transmembrane</keyword>
<evidence type="ECO:0000313" key="5">
    <source>
        <dbReference type="EMBL" id="CAF1263392.1"/>
    </source>
</evidence>
<dbReference type="InterPro" id="IPR058912">
    <property type="entry name" value="HTH_animal"/>
</dbReference>
<dbReference type="PANTHER" id="PTHR21301">
    <property type="entry name" value="REVERSE TRANSCRIPTASE"/>
    <property type="match status" value="1"/>
</dbReference>
<evidence type="ECO:0000259" key="4">
    <source>
        <dbReference type="PROSITE" id="PS50878"/>
    </source>
</evidence>
<keyword evidence="3" id="KW-0472">Membrane</keyword>
<evidence type="ECO:0000256" key="1">
    <source>
        <dbReference type="SAM" id="Coils"/>
    </source>
</evidence>
<keyword evidence="1" id="KW-0175">Coiled coil</keyword>
<name>A0A815AVL8_9BILA</name>
<feature type="compositionally biased region" description="Basic residues" evidence="2">
    <location>
        <begin position="106"/>
        <end position="116"/>
    </location>
</feature>
<feature type="domain" description="Reverse transcriptase" evidence="4">
    <location>
        <begin position="611"/>
        <end position="884"/>
    </location>
</feature>
<reference evidence="5" key="1">
    <citation type="submission" date="2021-02" db="EMBL/GenBank/DDBJ databases">
        <authorList>
            <person name="Nowell W R."/>
        </authorList>
    </citation>
    <scope>NUCLEOTIDE SEQUENCE</scope>
</reference>
<feature type="compositionally biased region" description="Polar residues" evidence="2">
    <location>
        <begin position="128"/>
        <end position="137"/>
    </location>
</feature>
<evidence type="ECO:0000313" key="6">
    <source>
        <dbReference type="Proteomes" id="UP000663855"/>
    </source>
</evidence>
<feature type="transmembrane region" description="Helical" evidence="3">
    <location>
        <begin position="936"/>
        <end position="959"/>
    </location>
</feature>
<organism evidence="5 6">
    <name type="scientific">Rotaria magnacalcarata</name>
    <dbReference type="NCBI Taxonomy" id="392030"/>
    <lineage>
        <taxon>Eukaryota</taxon>
        <taxon>Metazoa</taxon>
        <taxon>Spiralia</taxon>
        <taxon>Gnathifera</taxon>
        <taxon>Rotifera</taxon>
        <taxon>Eurotatoria</taxon>
        <taxon>Bdelloidea</taxon>
        <taxon>Philodinida</taxon>
        <taxon>Philodinidae</taxon>
        <taxon>Rotaria</taxon>
    </lineage>
</organism>
<accession>A0A815AVL8</accession>
<sequence length="1008" mass="118361">MTANNYHCKTLSNSGLVCDTQGCWYELLSPTQVLTENVQNLENSIKEKKKKKKCKGNRKLQHFKRKCRSNGMNEELITKLIENRNTDYNSIKSTDNTKNNKDMKNKKNQSKKRKRFQLLNEDKPNVIKSLSQLSISQPLRKETKNEDKLASNSNNNNKSEDIVKMTKTNDYDLTEKFLNILVNQTQHKVDQCTTELLSQSLSCPKTLFLSHVESRLVEFVCLHHIDLIRKINYQVNKFKDLIRETQLFETLSSYSLTNEQKQAVDCLINIRQNQLETFEEMTMLEARIVWKSLSRSIDDLGKLILIDETLLNCMPTNNNISFKDETHQQYRKKIREYKRQVLMKNFEDYETSIEGNEYLYQEELLKFEYELSKDIEPVNNLMNCLHYYLNHQTDRLIREIHYKEAIFRIKLNHPHYHSSSSSPLKIDSVSVYPEAIIETSENLFTDEEIKFLSCADVIKVFFIQRKKKQEKTEIELSAIMSKIAVDLNHRHAIPLKALEIKHFCTDLETIFNERYTSTLSYLDIYRIRKDIKFIHSIKRKLRKTDSIIRVTDKSGIFHIGSTVDYDEKIERYQAKTNAYIQLSSDPLMDTFYKVVSLLNNLRTKQQITQWQHTKMMPDKNKIQLAYLYFIPKPHKTGTPLRPIVSGMNAPTTKISRMLDRLIRPLFDQYVKQTTIIDGVHLIRQLDKYVSLGLLKSTTHLCTFDITDLYTILPQEESIAILKQFLIRFNQTHVRGMSINAIESLARIVLTENVFIYGNKYYRQVKGGAMGSPFTLTLANIFMWHWEQKLVEKQKASNELYGRSCVSFLDVQINNQDGKIITAVYHKEASEPYIVPFKSDHPRHIFENIITTALLRAIRYSSTLQTFNHEIRALKLMLLYNRLNISMLTNDRPYNFGDDWRYNERTVPSPSTINDKICESIIRRDAILPGVDRKIELLLYLGIPIIIVVFWLFQIIHWICSKYCWNEDEQQTENLQQDSKDLKEVIIHKDEPEDLSVVINPKMKLLATK</sequence>
<dbReference type="Proteomes" id="UP000663855">
    <property type="component" value="Unassembled WGS sequence"/>
</dbReference>
<evidence type="ECO:0000256" key="2">
    <source>
        <dbReference type="SAM" id="MobiDB-lite"/>
    </source>
</evidence>
<feature type="compositionally biased region" description="Basic and acidic residues" evidence="2">
    <location>
        <begin position="139"/>
        <end position="149"/>
    </location>
</feature>
<feature type="coiled-coil region" evidence="1">
    <location>
        <begin position="31"/>
        <end position="58"/>
    </location>
</feature>
<dbReference type="PANTHER" id="PTHR21301:SF10">
    <property type="entry name" value="REVERSE TRANSCRIPTASE DOMAIN-CONTAINING PROTEIN"/>
    <property type="match status" value="1"/>
</dbReference>
<dbReference type="Pfam" id="PF26215">
    <property type="entry name" value="HTH_animal"/>
    <property type="match status" value="1"/>
</dbReference>